<accession>A0AA38M6J4</accession>
<evidence type="ECO:0000256" key="5">
    <source>
        <dbReference type="ARBA" id="ARBA00023136"/>
    </source>
</evidence>
<evidence type="ECO:0000313" key="9">
    <source>
        <dbReference type="Proteomes" id="UP001168821"/>
    </source>
</evidence>
<feature type="transmembrane region" description="Helical" evidence="6">
    <location>
        <begin position="406"/>
        <end position="429"/>
    </location>
</feature>
<dbReference type="InterPro" id="IPR012496">
    <property type="entry name" value="TMC_dom"/>
</dbReference>
<evidence type="ECO:0000313" key="8">
    <source>
        <dbReference type="EMBL" id="KAJ3644527.1"/>
    </source>
</evidence>
<proteinExistence type="inferred from homology"/>
<name>A0AA38M6J4_9CUCU</name>
<dbReference type="AlphaFoldDB" id="A0AA38M6J4"/>
<evidence type="ECO:0000256" key="1">
    <source>
        <dbReference type="ARBA" id="ARBA00004141"/>
    </source>
</evidence>
<feature type="transmembrane region" description="Helical" evidence="6">
    <location>
        <begin position="648"/>
        <end position="664"/>
    </location>
</feature>
<comment type="similarity">
    <text evidence="2">Belongs to the TMC family.</text>
</comment>
<dbReference type="PANTHER" id="PTHR23302:SF43">
    <property type="entry name" value="TMC DOMAIN-CONTAINING PROTEIN"/>
    <property type="match status" value="1"/>
</dbReference>
<evidence type="ECO:0000256" key="2">
    <source>
        <dbReference type="ARBA" id="ARBA00006510"/>
    </source>
</evidence>
<dbReference type="GO" id="GO:0008381">
    <property type="term" value="F:mechanosensitive monoatomic ion channel activity"/>
    <property type="evidence" value="ECO:0007669"/>
    <property type="project" value="TreeGrafter"/>
</dbReference>
<dbReference type="EMBL" id="JALNTZ010000007">
    <property type="protein sequence ID" value="KAJ3644527.1"/>
    <property type="molecule type" value="Genomic_DNA"/>
</dbReference>
<reference evidence="8" key="1">
    <citation type="journal article" date="2023" name="G3 (Bethesda)">
        <title>Whole genome assemblies of Zophobas morio and Tenebrio molitor.</title>
        <authorList>
            <person name="Kaur S."/>
            <person name="Stinson S.A."/>
            <person name="diCenzo G.C."/>
        </authorList>
    </citation>
    <scope>NUCLEOTIDE SEQUENCE</scope>
    <source>
        <strain evidence="8">QUZm001</strain>
    </source>
</reference>
<dbReference type="InterPro" id="IPR038900">
    <property type="entry name" value="TMC"/>
</dbReference>
<sequence>MYRPTHRTPAYQPQNRMAAYENTIPMSERSAQSFDYFASVPTVSSLAQRSRSLGHEARSRDYGSERPNLVVSGMKKFTKAYFTGPRGNLDLHANKIVEKLEEDKSLMEDTPVSEQLRKEALKNLPQGLTMKRCVKSKLTKSVSQKSKRKPIGFWKRLKYSINISFSKFVASLKNFNYFELWHGSLKDIEGRFGSGYASYFKFLRWLFVMNFGVALLSLGLLVVPQIILDTSASNKTTNTQSFNFRNIFIGDGFFIETVFYYGHYTNQFIEVIPHLSFDMPASYFSVTVILYVLSFVVLAVSVAESYRRTFIETEGGLQNVYANRIFCGWDYGIATKEAAQLKSSSIYYELKELLSEELKDVEDWSCLVKFWTYTIQVVVNILVLVILAAVGWMTWVLMKKSNEGEIAVYITALVINIIIMVFPSLFYYISKHEDYKNPRITLYITLGRTYLLGAVILGTILAFWLIHAEGKNCWETLLAAEVYRLIIFDFLFSVVLSVIVDVGYFIGRYFLNREPKTEFNIAKHTLQIIYNQGLLWVGFLYSPILPAVVTLKMFIIWYVNQGCVRKLCRPPKRTWRAAQTQTWFMMMIFVSILLIIATHGYALKSVRTSQTCGPFKHYNYTYEIVTTHIEDLEQDLAWRVIMNVTKPGGLAFIMIALGILVYYLREHALANRDKVKMLKETLVWLAKDKKFLVQMYNDVTKGEINPHLRDNRFVDPSRILPHEFTEDVSSSVDEDDFHARFKKYS</sequence>
<feature type="transmembrane region" description="Helical" evidence="6">
    <location>
        <begin position="283"/>
        <end position="303"/>
    </location>
</feature>
<protein>
    <recommendedName>
        <fullName evidence="7">TMC domain-containing protein</fullName>
    </recommendedName>
</protein>
<dbReference type="Pfam" id="PF07810">
    <property type="entry name" value="TMC"/>
    <property type="match status" value="1"/>
</dbReference>
<keyword evidence="3 6" id="KW-0812">Transmembrane</keyword>
<evidence type="ECO:0000256" key="6">
    <source>
        <dbReference type="SAM" id="Phobius"/>
    </source>
</evidence>
<evidence type="ECO:0000259" key="7">
    <source>
        <dbReference type="Pfam" id="PF07810"/>
    </source>
</evidence>
<keyword evidence="5 6" id="KW-0472">Membrane</keyword>
<comment type="caution">
    <text evidence="8">The sequence shown here is derived from an EMBL/GenBank/DDBJ whole genome shotgun (WGS) entry which is preliminary data.</text>
</comment>
<comment type="subcellular location">
    <subcellularLocation>
        <location evidence="1">Membrane</location>
        <topology evidence="1">Multi-pass membrane protein</topology>
    </subcellularLocation>
</comment>
<dbReference type="Proteomes" id="UP001168821">
    <property type="component" value="Unassembled WGS sequence"/>
</dbReference>
<feature type="transmembrane region" description="Helical" evidence="6">
    <location>
        <begin position="580"/>
        <end position="601"/>
    </location>
</feature>
<feature type="transmembrane region" description="Helical" evidence="6">
    <location>
        <begin position="370"/>
        <end position="394"/>
    </location>
</feature>
<evidence type="ECO:0000256" key="4">
    <source>
        <dbReference type="ARBA" id="ARBA00022989"/>
    </source>
</evidence>
<dbReference type="GO" id="GO:0005886">
    <property type="term" value="C:plasma membrane"/>
    <property type="evidence" value="ECO:0007669"/>
    <property type="project" value="InterPro"/>
</dbReference>
<feature type="transmembrane region" description="Helical" evidence="6">
    <location>
        <begin position="486"/>
        <end position="506"/>
    </location>
</feature>
<feature type="transmembrane region" description="Helical" evidence="6">
    <location>
        <begin position="534"/>
        <end position="559"/>
    </location>
</feature>
<gene>
    <name evidence="8" type="ORF">Zmor_022252</name>
</gene>
<organism evidence="8 9">
    <name type="scientific">Zophobas morio</name>
    <dbReference type="NCBI Taxonomy" id="2755281"/>
    <lineage>
        <taxon>Eukaryota</taxon>
        <taxon>Metazoa</taxon>
        <taxon>Ecdysozoa</taxon>
        <taxon>Arthropoda</taxon>
        <taxon>Hexapoda</taxon>
        <taxon>Insecta</taxon>
        <taxon>Pterygota</taxon>
        <taxon>Neoptera</taxon>
        <taxon>Endopterygota</taxon>
        <taxon>Coleoptera</taxon>
        <taxon>Polyphaga</taxon>
        <taxon>Cucujiformia</taxon>
        <taxon>Tenebrionidae</taxon>
        <taxon>Zophobas</taxon>
    </lineage>
</organism>
<keyword evidence="4 6" id="KW-1133">Transmembrane helix</keyword>
<keyword evidence="9" id="KW-1185">Reference proteome</keyword>
<dbReference type="PANTHER" id="PTHR23302">
    <property type="entry name" value="TRANSMEMBRANE CHANNEL-RELATED"/>
    <property type="match status" value="1"/>
</dbReference>
<evidence type="ECO:0000256" key="3">
    <source>
        <dbReference type="ARBA" id="ARBA00022692"/>
    </source>
</evidence>
<feature type="transmembrane region" description="Helical" evidence="6">
    <location>
        <begin position="449"/>
        <end position="466"/>
    </location>
</feature>
<feature type="domain" description="TMC" evidence="7">
    <location>
        <begin position="473"/>
        <end position="578"/>
    </location>
</feature>
<feature type="transmembrane region" description="Helical" evidence="6">
    <location>
        <begin position="202"/>
        <end position="223"/>
    </location>
</feature>